<evidence type="ECO:0000313" key="3">
    <source>
        <dbReference type="Proteomes" id="UP001154282"/>
    </source>
</evidence>
<dbReference type="AlphaFoldDB" id="A0AAV0SD33"/>
<feature type="compositionally biased region" description="Basic and acidic residues" evidence="1">
    <location>
        <begin position="12"/>
        <end position="33"/>
    </location>
</feature>
<protein>
    <submittedName>
        <fullName evidence="2">Uncharacterized protein</fullName>
    </submittedName>
</protein>
<organism evidence="2 3">
    <name type="scientific">Linum tenue</name>
    <dbReference type="NCBI Taxonomy" id="586396"/>
    <lineage>
        <taxon>Eukaryota</taxon>
        <taxon>Viridiplantae</taxon>
        <taxon>Streptophyta</taxon>
        <taxon>Embryophyta</taxon>
        <taxon>Tracheophyta</taxon>
        <taxon>Spermatophyta</taxon>
        <taxon>Magnoliopsida</taxon>
        <taxon>eudicotyledons</taxon>
        <taxon>Gunneridae</taxon>
        <taxon>Pentapetalae</taxon>
        <taxon>rosids</taxon>
        <taxon>fabids</taxon>
        <taxon>Malpighiales</taxon>
        <taxon>Linaceae</taxon>
        <taxon>Linum</taxon>
    </lineage>
</organism>
<reference evidence="2" key="1">
    <citation type="submission" date="2022-08" db="EMBL/GenBank/DDBJ databases">
        <authorList>
            <person name="Gutierrez-Valencia J."/>
        </authorList>
    </citation>
    <scope>NUCLEOTIDE SEQUENCE</scope>
</reference>
<dbReference type="EMBL" id="CAMGYJ010000011">
    <property type="protein sequence ID" value="CAI0629578.1"/>
    <property type="molecule type" value="Genomic_DNA"/>
</dbReference>
<feature type="region of interest" description="Disordered" evidence="1">
    <location>
        <begin position="1"/>
        <end position="33"/>
    </location>
</feature>
<sequence length="53" mass="6035">MPAAGAVRGVRRLREQPVRRLPDSDRAAGLEQRLHGAEAERLRRQEEEGFQVL</sequence>
<dbReference type="Proteomes" id="UP001154282">
    <property type="component" value="Unassembled WGS sequence"/>
</dbReference>
<gene>
    <name evidence="2" type="ORF">LITE_LOCUS52047</name>
</gene>
<evidence type="ECO:0000313" key="2">
    <source>
        <dbReference type="EMBL" id="CAI0629578.1"/>
    </source>
</evidence>
<comment type="caution">
    <text evidence="2">The sequence shown here is derived from an EMBL/GenBank/DDBJ whole genome shotgun (WGS) entry which is preliminary data.</text>
</comment>
<keyword evidence="3" id="KW-1185">Reference proteome</keyword>
<proteinExistence type="predicted"/>
<accession>A0AAV0SD33</accession>
<evidence type="ECO:0000256" key="1">
    <source>
        <dbReference type="SAM" id="MobiDB-lite"/>
    </source>
</evidence>
<name>A0AAV0SD33_9ROSI</name>